<protein>
    <submittedName>
        <fullName evidence="2">Transcriptional regulator</fullName>
    </submittedName>
</protein>
<dbReference type="Proteomes" id="UP000646365">
    <property type="component" value="Unassembled WGS sequence"/>
</dbReference>
<keyword evidence="3" id="KW-1185">Reference proteome</keyword>
<dbReference type="InterPro" id="IPR001387">
    <property type="entry name" value="Cro/C1-type_HTH"/>
</dbReference>
<dbReference type="InterPro" id="IPR010982">
    <property type="entry name" value="Lambda_DNA-bd_dom_sf"/>
</dbReference>
<feature type="domain" description="HTH cro/C1-type" evidence="1">
    <location>
        <begin position="25"/>
        <end position="80"/>
    </location>
</feature>
<reference evidence="2" key="1">
    <citation type="journal article" date="2014" name="Int. J. Syst. Evol. Microbiol.">
        <title>Complete genome sequence of Corynebacterium casei LMG S-19264T (=DSM 44701T), isolated from a smear-ripened cheese.</title>
        <authorList>
            <consortium name="US DOE Joint Genome Institute (JGI-PGF)"/>
            <person name="Walter F."/>
            <person name="Albersmeier A."/>
            <person name="Kalinowski J."/>
            <person name="Ruckert C."/>
        </authorList>
    </citation>
    <scope>NUCLEOTIDE SEQUENCE</scope>
    <source>
        <strain evidence="2">CGMCC 1.15725</strain>
    </source>
</reference>
<dbReference type="SUPFAM" id="SSF47413">
    <property type="entry name" value="lambda repressor-like DNA-binding domains"/>
    <property type="match status" value="1"/>
</dbReference>
<dbReference type="RefSeq" id="WP_189051886.1">
    <property type="nucleotide sequence ID" value="NZ_BMJQ01000022.1"/>
</dbReference>
<dbReference type="AlphaFoldDB" id="A0A8J2YZD1"/>
<dbReference type="EMBL" id="BMJQ01000022">
    <property type="protein sequence ID" value="GGF45646.1"/>
    <property type="molecule type" value="Genomic_DNA"/>
</dbReference>
<reference evidence="2" key="2">
    <citation type="submission" date="2020-09" db="EMBL/GenBank/DDBJ databases">
        <authorList>
            <person name="Sun Q."/>
            <person name="Zhou Y."/>
        </authorList>
    </citation>
    <scope>NUCLEOTIDE SEQUENCE</scope>
    <source>
        <strain evidence="2">CGMCC 1.15725</strain>
    </source>
</reference>
<dbReference type="PROSITE" id="PS50943">
    <property type="entry name" value="HTH_CROC1"/>
    <property type="match status" value="1"/>
</dbReference>
<comment type="caution">
    <text evidence="2">The sequence shown here is derived from an EMBL/GenBank/DDBJ whole genome shotgun (WGS) entry which is preliminary data.</text>
</comment>
<name>A0A8J2YZD1_9PROT</name>
<evidence type="ECO:0000313" key="3">
    <source>
        <dbReference type="Proteomes" id="UP000646365"/>
    </source>
</evidence>
<dbReference type="Pfam" id="PF01381">
    <property type="entry name" value="HTH_3"/>
    <property type="match status" value="1"/>
</dbReference>
<proteinExistence type="predicted"/>
<accession>A0A8J2YZD1</accession>
<dbReference type="SMART" id="SM00530">
    <property type="entry name" value="HTH_XRE"/>
    <property type="match status" value="1"/>
</dbReference>
<dbReference type="Gene3D" id="1.10.260.40">
    <property type="entry name" value="lambda repressor-like DNA-binding domains"/>
    <property type="match status" value="1"/>
</dbReference>
<evidence type="ECO:0000313" key="2">
    <source>
        <dbReference type="EMBL" id="GGF45646.1"/>
    </source>
</evidence>
<gene>
    <name evidence="2" type="ORF">GCM10011611_60130</name>
</gene>
<organism evidence="2 3">
    <name type="scientific">Aliidongia dinghuensis</name>
    <dbReference type="NCBI Taxonomy" id="1867774"/>
    <lineage>
        <taxon>Bacteria</taxon>
        <taxon>Pseudomonadati</taxon>
        <taxon>Pseudomonadota</taxon>
        <taxon>Alphaproteobacteria</taxon>
        <taxon>Rhodospirillales</taxon>
        <taxon>Dongiaceae</taxon>
        <taxon>Aliidongia</taxon>
    </lineage>
</organism>
<dbReference type="CDD" id="cd00093">
    <property type="entry name" value="HTH_XRE"/>
    <property type="match status" value="1"/>
</dbReference>
<evidence type="ECO:0000259" key="1">
    <source>
        <dbReference type="PROSITE" id="PS50943"/>
    </source>
</evidence>
<sequence>MLARTQHEKDGAEAKRLRKEAGAWLKQLRQSAGLSQHDLAQRLGLKYYTFISQIENGFGKVPSDTMGDWAQYLGVPAPDFARRLLSYYDPHLHRLLFEEDA</sequence>
<dbReference type="GO" id="GO:0003677">
    <property type="term" value="F:DNA binding"/>
    <property type="evidence" value="ECO:0007669"/>
    <property type="project" value="InterPro"/>
</dbReference>